<dbReference type="AlphaFoldDB" id="A0AAF0QST5"/>
<evidence type="ECO:0000313" key="2">
    <source>
        <dbReference type="Proteomes" id="UP001234989"/>
    </source>
</evidence>
<accession>A0AAF0QST5</accession>
<keyword evidence="2" id="KW-1185">Reference proteome</keyword>
<organism evidence="1 2">
    <name type="scientific">Solanum verrucosum</name>
    <dbReference type="NCBI Taxonomy" id="315347"/>
    <lineage>
        <taxon>Eukaryota</taxon>
        <taxon>Viridiplantae</taxon>
        <taxon>Streptophyta</taxon>
        <taxon>Embryophyta</taxon>
        <taxon>Tracheophyta</taxon>
        <taxon>Spermatophyta</taxon>
        <taxon>Magnoliopsida</taxon>
        <taxon>eudicotyledons</taxon>
        <taxon>Gunneridae</taxon>
        <taxon>Pentapetalae</taxon>
        <taxon>asterids</taxon>
        <taxon>lamiids</taxon>
        <taxon>Solanales</taxon>
        <taxon>Solanaceae</taxon>
        <taxon>Solanoideae</taxon>
        <taxon>Solaneae</taxon>
        <taxon>Solanum</taxon>
    </lineage>
</organism>
<name>A0AAF0QST5_SOLVR</name>
<dbReference type="Proteomes" id="UP001234989">
    <property type="component" value="Chromosome 4"/>
</dbReference>
<evidence type="ECO:0000313" key="1">
    <source>
        <dbReference type="EMBL" id="WMV26520.1"/>
    </source>
</evidence>
<reference evidence="1" key="1">
    <citation type="submission" date="2023-08" db="EMBL/GenBank/DDBJ databases">
        <title>A de novo genome assembly of Solanum verrucosum Schlechtendal, a Mexican diploid species geographically isolated from the other diploid A-genome species in potato relatives.</title>
        <authorList>
            <person name="Hosaka K."/>
        </authorList>
    </citation>
    <scope>NUCLEOTIDE SEQUENCE</scope>
    <source>
        <tissue evidence="1">Young leaves</tissue>
    </source>
</reference>
<protein>
    <submittedName>
        <fullName evidence="1">Uncharacterized protein</fullName>
    </submittedName>
</protein>
<proteinExistence type="predicted"/>
<dbReference type="EMBL" id="CP133615">
    <property type="protein sequence ID" value="WMV26520.1"/>
    <property type="molecule type" value="Genomic_DNA"/>
</dbReference>
<gene>
    <name evidence="1" type="ORF">MTR67_019905</name>
</gene>
<sequence>MEIIKLAGKEAVGRIAEQFYEVVLCRPMIQTRRC</sequence>